<evidence type="ECO:0000313" key="5">
    <source>
        <dbReference type="Proteomes" id="UP000034786"/>
    </source>
</evidence>
<feature type="domain" description="Carrier" evidence="3">
    <location>
        <begin position="1"/>
        <end position="72"/>
    </location>
</feature>
<dbReference type="Proteomes" id="UP000034786">
    <property type="component" value="Unassembled WGS sequence"/>
</dbReference>
<dbReference type="STRING" id="284040.UK15_00450"/>
<dbReference type="RefSeq" id="WP_031131427.1">
    <property type="nucleotide sequence ID" value="NZ_JYJH01000001.1"/>
</dbReference>
<protein>
    <submittedName>
        <fullName evidence="4">Phosphopantetheine-binding protein</fullName>
    </submittedName>
</protein>
<dbReference type="SMART" id="SM00823">
    <property type="entry name" value="PKS_PP"/>
    <property type="match status" value="1"/>
</dbReference>
<name>A0A0M2GTR5_9ACTN</name>
<proteinExistence type="predicted"/>
<sequence length="78" mass="8687">MTKTKIRDMWSSELRLEEFSDDDDFFVLGGHSLAMMRIQRGITAELGVEVPIDQLFRVPTVTAIAAYVESVLAAKPTA</sequence>
<comment type="caution">
    <text evidence="4">The sequence shown here is derived from an EMBL/GenBank/DDBJ whole genome shotgun (WGS) entry which is preliminary data.</text>
</comment>
<dbReference type="PANTHER" id="PTHR44845">
    <property type="entry name" value="CARRIER DOMAIN-CONTAINING PROTEIN"/>
    <property type="match status" value="1"/>
</dbReference>
<accession>A0A0M2GTR5</accession>
<evidence type="ECO:0000259" key="3">
    <source>
        <dbReference type="PROSITE" id="PS50075"/>
    </source>
</evidence>
<evidence type="ECO:0000313" key="4">
    <source>
        <dbReference type="EMBL" id="KJK41343.1"/>
    </source>
</evidence>
<dbReference type="InterPro" id="IPR020806">
    <property type="entry name" value="PKS_PP-bd"/>
</dbReference>
<gene>
    <name evidence="4" type="ORF">UK15_00450</name>
</gene>
<dbReference type="Pfam" id="PF00550">
    <property type="entry name" value="PP-binding"/>
    <property type="match status" value="1"/>
</dbReference>
<dbReference type="GO" id="GO:0031177">
    <property type="term" value="F:phosphopantetheine binding"/>
    <property type="evidence" value="ECO:0007669"/>
    <property type="project" value="InterPro"/>
</dbReference>
<evidence type="ECO:0000256" key="2">
    <source>
        <dbReference type="ARBA" id="ARBA00022553"/>
    </source>
</evidence>
<dbReference type="InterPro" id="IPR036736">
    <property type="entry name" value="ACP-like_sf"/>
</dbReference>
<dbReference type="InterPro" id="IPR009081">
    <property type="entry name" value="PP-bd_ACP"/>
</dbReference>
<keyword evidence="2" id="KW-0597">Phosphoprotein</keyword>
<organism evidence="4 5">
    <name type="scientific">Streptomyces variegatus</name>
    <dbReference type="NCBI Taxonomy" id="284040"/>
    <lineage>
        <taxon>Bacteria</taxon>
        <taxon>Bacillati</taxon>
        <taxon>Actinomycetota</taxon>
        <taxon>Actinomycetes</taxon>
        <taxon>Kitasatosporales</taxon>
        <taxon>Streptomycetaceae</taxon>
        <taxon>Streptomyces</taxon>
    </lineage>
</organism>
<dbReference type="SUPFAM" id="SSF47336">
    <property type="entry name" value="ACP-like"/>
    <property type="match status" value="1"/>
</dbReference>
<dbReference type="GO" id="GO:0017000">
    <property type="term" value="P:antibiotic biosynthetic process"/>
    <property type="evidence" value="ECO:0007669"/>
    <property type="project" value="UniProtKB-ARBA"/>
</dbReference>
<dbReference type="AlphaFoldDB" id="A0A0M2GTR5"/>
<evidence type="ECO:0000256" key="1">
    <source>
        <dbReference type="ARBA" id="ARBA00022450"/>
    </source>
</evidence>
<dbReference type="PROSITE" id="PS50075">
    <property type="entry name" value="CARRIER"/>
    <property type="match status" value="1"/>
</dbReference>
<dbReference type="PATRIC" id="fig|284040.3.peg.94"/>
<dbReference type="Gene3D" id="1.10.1200.10">
    <property type="entry name" value="ACP-like"/>
    <property type="match status" value="1"/>
</dbReference>
<keyword evidence="1" id="KW-0596">Phosphopantetheine</keyword>
<reference evidence="5" key="1">
    <citation type="submission" date="2015-02" db="EMBL/GenBank/DDBJ databases">
        <authorList>
            <person name="Ju K.-S."/>
            <person name="Doroghazi J.R."/>
            <person name="Metcalf W."/>
        </authorList>
    </citation>
    <scope>NUCLEOTIDE SEQUENCE [LARGE SCALE GENOMIC DNA]</scope>
    <source>
        <strain evidence="5">NRRL B-16380</strain>
    </source>
</reference>
<keyword evidence="5" id="KW-1185">Reference proteome</keyword>
<dbReference type="EMBL" id="JYJH01000001">
    <property type="protein sequence ID" value="KJK41343.1"/>
    <property type="molecule type" value="Genomic_DNA"/>
</dbReference>
<dbReference type="PANTHER" id="PTHR44845:SF6">
    <property type="entry name" value="BETA-ALANINE-ACTIVATING ENZYME"/>
    <property type="match status" value="1"/>
</dbReference>